<keyword evidence="1" id="KW-0812">Transmembrane</keyword>
<accession>A0ABV1FBF1</accession>
<evidence type="ECO:0000256" key="1">
    <source>
        <dbReference type="SAM" id="Phobius"/>
    </source>
</evidence>
<feature type="transmembrane region" description="Helical" evidence="1">
    <location>
        <begin position="203"/>
        <end position="223"/>
    </location>
</feature>
<protein>
    <submittedName>
        <fullName evidence="2">Uncharacterized protein</fullName>
    </submittedName>
</protein>
<feature type="transmembrane region" description="Helical" evidence="1">
    <location>
        <begin position="20"/>
        <end position="40"/>
    </location>
</feature>
<feature type="transmembrane region" description="Helical" evidence="1">
    <location>
        <begin position="175"/>
        <end position="196"/>
    </location>
</feature>
<keyword evidence="3" id="KW-1185">Reference proteome</keyword>
<reference evidence="2 3" key="1">
    <citation type="submission" date="2024-03" db="EMBL/GenBank/DDBJ databases">
        <title>Human intestinal bacterial collection.</title>
        <authorList>
            <person name="Pauvert C."/>
            <person name="Hitch T.C.A."/>
            <person name="Clavel T."/>
        </authorList>
    </citation>
    <scope>NUCLEOTIDE SEQUENCE [LARGE SCALE GENOMIC DNA]</scope>
    <source>
        <strain evidence="2 3">CLA-JM-H38</strain>
    </source>
</reference>
<name>A0ABV1FBF1_9FIRM</name>
<comment type="caution">
    <text evidence="2">The sequence shown here is derived from an EMBL/GenBank/DDBJ whole genome shotgun (WGS) entry which is preliminary data.</text>
</comment>
<dbReference type="RefSeq" id="WP_101070585.1">
    <property type="nucleotide sequence ID" value="NZ_JBBMEZ010000034.1"/>
</dbReference>
<dbReference type="EMBL" id="JBBMEZ010000034">
    <property type="protein sequence ID" value="MEQ2470692.1"/>
    <property type="molecule type" value="Genomic_DNA"/>
</dbReference>
<keyword evidence="1" id="KW-0472">Membrane</keyword>
<gene>
    <name evidence="2" type="ORF">WMO39_10205</name>
</gene>
<dbReference type="Proteomes" id="UP001490816">
    <property type="component" value="Unassembled WGS sequence"/>
</dbReference>
<sequence>MSETAKEPKKISKRSSEEKIEIIVAIFLGITALATAWASWIGSLHGGNQATNYTKSNNLSSEGNSMWNEASQNLMQDMITWNDINEANLNYQYAESKNDKAEMEKYQYQIDQLMSDNCTEEFLEAINWAMDQKENVTPFMKDGYTESYFAEAQATIEESDKLLEQGKKDNANGDAFGLVSVIYSVVLFMLGIVGTFKNLPNRRIVLGVAVAGFILATIYMFTIPMPTGFNILSYFGMA</sequence>
<evidence type="ECO:0000313" key="2">
    <source>
        <dbReference type="EMBL" id="MEQ2470692.1"/>
    </source>
</evidence>
<evidence type="ECO:0000313" key="3">
    <source>
        <dbReference type="Proteomes" id="UP001490816"/>
    </source>
</evidence>
<proteinExistence type="predicted"/>
<keyword evidence="1" id="KW-1133">Transmembrane helix</keyword>
<organism evidence="2 3">
    <name type="scientific">Ruminococcoides intestinale</name>
    <dbReference type="NCBI Taxonomy" id="3133162"/>
    <lineage>
        <taxon>Bacteria</taxon>
        <taxon>Bacillati</taxon>
        <taxon>Bacillota</taxon>
        <taxon>Clostridia</taxon>
        <taxon>Eubacteriales</taxon>
        <taxon>Oscillospiraceae</taxon>
        <taxon>Ruminococcoides</taxon>
    </lineage>
</organism>